<gene>
    <name evidence="1" type="ORF">MIM_c24730</name>
</gene>
<dbReference type="EMBL" id="CP003915">
    <property type="protein sequence ID" value="AHG64544.1"/>
    <property type="molecule type" value="Genomic_DNA"/>
</dbReference>
<name>W0PCD9_ADVMD</name>
<evidence type="ECO:0000313" key="2">
    <source>
        <dbReference type="Proteomes" id="UP000019095"/>
    </source>
</evidence>
<evidence type="ECO:0000313" key="1">
    <source>
        <dbReference type="EMBL" id="AHG64544.1"/>
    </source>
</evidence>
<dbReference type="HOGENOM" id="CLU_2821482_0_0_4"/>
<reference evidence="1 2" key="1">
    <citation type="journal article" date="2014" name="Microbiology">
        <title>Unravelling the complete genome sequence of Advenella mimigardefordensis strain DPN7T and novel insights in the catabolism of the xenobiotic polythioester precursor 3,3'-dithiodipropionate.</title>
        <authorList>
            <person name="Wubbeler J.H."/>
            <person name="Hiessl S."/>
            <person name="Schuldes J."/>
            <person name="Thurmer A."/>
            <person name="Daniel R."/>
            <person name="Steinbuchel A."/>
        </authorList>
    </citation>
    <scope>NUCLEOTIDE SEQUENCE [LARGE SCALE GENOMIC DNA]</scope>
    <source>
        <strain evidence="2">DSM 17166 / LMG 22922 / DPN7</strain>
    </source>
</reference>
<accession>W0PCD9</accession>
<dbReference type="Proteomes" id="UP000019095">
    <property type="component" value="Chromosome"/>
</dbReference>
<dbReference type="AlphaFoldDB" id="W0PCD9"/>
<keyword evidence="2" id="KW-1185">Reference proteome</keyword>
<sequence length="66" mass="7284">MFANWKTRMMVRQVGAAVDPRQCAVLIDLTFGPAGKVCRNQPVDEKGLYKKQRSGSLGTSTIDSRV</sequence>
<organism evidence="1 2">
    <name type="scientific">Advenella mimigardefordensis (strain DSM 17166 / LMG 22922 / DPN7)</name>
    <dbReference type="NCBI Taxonomy" id="1247726"/>
    <lineage>
        <taxon>Bacteria</taxon>
        <taxon>Pseudomonadati</taxon>
        <taxon>Pseudomonadota</taxon>
        <taxon>Betaproteobacteria</taxon>
        <taxon>Burkholderiales</taxon>
        <taxon>Alcaligenaceae</taxon>
    </lineage>
</organism>
<dbReference type="PATRIC" id="fig|1247726.3.peg.2713"/>
<proteinExistence type="predicted"/>
<dbReference type="KEGG" id="amim:MIM_c24730"/>
<protein>
    <submittedName>
        <fullName evidence="1">Uncharacterized protein</fullName>
    </submittedName>
</protein>